<dbReference type="InterPro" id="IPR037537">
    <property type="entry name" value="LysJ"/>
</dbReference>
<name>U3TEK3_9CREN</name>
<comment type="pathway">
    <text evidence="7">Amino-acid biosynthesis; L-arginine biosynthesis.</text>
</comment>
<feature type="binding site" evidence="7">
    <location>
        <position position="127"/>
    </location>
    <ligand>
        <name>substrate</name>
    </ligand>
</feature>
<evidence type="ECO:0000256" key="3">
    <source>
        <dbReference type="ARBA" id="ARBA00022605"/>
    </source>
</evidence>
<keyword evidence="1 7" id="KW-0963">Cytoplasm</keyword>
<keyword evidence="3 7" id="KW-0028">Amino-acid biosynthesis</keyword>
<dbReference type="KEGG" id="acj:ACAM_0924"/>
<evidence type="ECO:0000256" key="6">
    <source>
        <dbReference type="ARBA" id="ARBA00023154"/>
    </source>
</evidence>
<dbReference type="GO" id="GO:0030170">
    <property type="term" value="F:pyridoxal phosphate binding"/>
    <property type="evidence" value="ECO:0007669"/>
    <property type="project" value="InterPro"/>
</dbReference>
<comment type="catalytic activity">
    <reaction evidence="7">
        <text>[amino-group carrier protein]-C-terminal-gamma-(L-ornithyl)-L-glutamate + 2-oxoglutarate = [amino-group carrier protein]-C-terminal-gamma-(L-glutamyl-5-semialdehyde)-L-glutamate + L-glutamate</text>
        <dbReference type="Rhea" id="RHEA:52672"/>
        <dbReference type="Rhea" id="RHEA-COMP:13327"/>
        <dbReference type="Rhea" id="RHEA-COMP:13328"/>
        <dbReference type="ChEBI" id="CHEBI:16810"/>
        <dbReference type="ChEBI" id="CHEBI:29985"/>
        <dbReference type="ChEBI" id="CHEBI:136761"/>
        <dbReference type="ChEBI" id="CHEBI:136763"/>
        <dbReference type="EC" id="2.6.1.124"/>
    </reaction>
</comment>
<dbReference type="InterPro" id="IPR050103">
    <property type="entry name" value="Class-III_PLP-dep_AT"/>
</dbReference>
<comment type="catalytic activity">
    <reaction evidence="7">
        <text>[amino-group carrier protein]-C-terminal-gamma-(L-lysyl)-L-glutamate + 2-oxoglutarate = [amino-group carrier protein]-C-terminal-N-(1-carboxy-5-oxopentan-1-yl)-L-glutamine + L-glutamate</text>
        <dbReference type="Rhea" id="RHEA:41952"/>
        <dbReference type="Rhea" id="RHEA-COMP:9714"/>
        <dbReference type="Rhea" id="RHEA-COMP:9715"/>
        <dbReference type="ChEBI" id="CHEBI:16810"/>
        <dbReference type="ChEBI" id="CHEBI:29985"/>
        <dbReference type="ChEBI" id="CHEBI:78501"/>
        <dbReference type="ChEBI" id="CHEBI:78526"/>
        <dbReference type="EC" id="2.6.1.118"/>
    </reaction>
</comment>
<comment type="caution">
    <text evidence="7">Lacks conserved residue(s) required for the propagation of feature annotation.</text>
</comment>
<dbReference type="UniPathway" id="UPA00033">
    <property type="reaction ID" value="UER00038"/>
</dbReference>
<evidence type="ECO:0000256" key="7">
    <source>
        <dbReference type="HAMAP-Rule" id="MF_02084"/>
    </source>
</evidence>
<comment type="pathway">
    <text evidence="7">Amino-acid biosynthesis; L-lysine biosynthesis via AAA pathway; L-lysine from L-alpha-aminoadipate (Thermus route): step 4/5.</text>
</comment>
<dbReference type="InterPro" id="IPR005814">
    <property type="entry name" value="Aminotrans_3"/>
</dbReference>
<keyword evidence="4 7" id="KW-0808">Transferase</keyword>
<comment type="cofactor">
    <cofactor evidence="7">
        <name>pyridoxal 5'-phosphate</name>
        <dbReference type="ChEBI" id="CHEBI:597326"/>
    </cofactor>
    <text evidence="7">Binds 1 pyridoxal phosphate per subunit.</text>
</comment>
<feature type="binding site" evidence="7">
    <location>
        <position position="124"/>
    </location>
    <ligand>
        <name>pyridoxal 5'-phosphate</name>
        <dbReference type="ChEBI" id="CHEBI:597326"/>
    </ligand>
</feature>
<organism evidence="8 9">
    <name type="scientific">Aeropyrum camini SY1 = JCM 12091</name>
    <dbReference type="NCBI Taxonomy" id="1198449"/>
    <lineage>
        <taxon>Archaea</taxon>
        <taxon>Thermoproteota</taxon>
        <taxon>Thermoprotei</taxon>
        <taxon>Desulfurococcales</taxon>
        <taxon>Desulfurococcaceae</taxon>
        <taxon>Aeropyrum</taxon>
    </lineage>
</organism>
<feature type="binding site" evidence="7">
    <location>
        <position position="266"/>
    </location>
    <ligand>
        <name>pyridoxal 5'-phosphate</name>
        <dbReference type="ChEBI" id="CHEBI:597326"/>
    </ligand>
</feature>
<proteinExistence type="inferred from homology"/>
<dbReference type="EC" id="2.6.1.118" evidence="7"/>
<keyword evidence="9" id="KW-1185">Reference proteome</keyword>
<dbReference type="GO" id="GO:0042802">
    <property type="term" value="F:identical protein binding"/>
    <property type="evidence" value="ECO:0007669"/>
    <property type="project" value="TreeGrafter"/>
</dbReference>
<evidence type="ECO:0000256" key="5">
    <source>
        <dbReference type="ARBA" id="ARBA00022898"/>
    </source>
</evidence>
<comment type="subunit">
    <text evidence="7">Homodimer.</text>
</comment>
<dbReference type="EMBL" id="AP012489">
    <property type="protein sequence ID" value="BAN90393.1"/>
    <property type="molecule type" value="Genomic_DNA"/>
</dbReference>
<comment type="function">
    <text evidence="7">Involved in both the arginine and lysine biosynthetic pathways.</text>
</comment>
<dbReference type="AlphaFoldDB" id="U3TEK3"/>
<keyword evidence="5 7" id="KW-0663">Pyridoxal phosphate</keyword>
<dbReference type="InterPro" id="IPR015422">
    <property type="entry name" value="PyrdxlP-dep_Trfase_small"/>
</dbReference>
<dbReference type="STRING" id="1198449.ACAM_0924"/>
<dbReference type="InterPro" id="IPR049704">
    <property type="entry name" value="Aminotrans_3_PPA_site"/>
</dbReference>
<evidence type="ECO:0000256" key="1">
    <source>
        <dbReference type="ARBA" id="ARBA00022490"/>
    </source>
</evidence>
<dbReference type="InterPro" id="IPR015424">
    <property type="entry name" value="PyrdxlP-dep_Trfase"/>
</dbReference>
<evidence type="ECO:0000313" key="8">
    <source>
        <dbReference type="EMBL" id="BAN90393.1"/>
    </source>
</evidence>
<dbReference type="HAMAP" id="MF_02084">
    <property type="entry name" value="LysJ_aminotrans_3"/>
    <property type="match status" value="1"/>
</dbReference>
<dbReference type="OrthoDB" id="6534at2157"/>
<feature type="modified residue" description="N6-(pyridoxal phosphate)lysine" evidence="7">
    <location>
        <position position="237"/>
    </location>
</feature>
<dbReference type="Proteomes" id="UP000016887">
    <property type="component" value="Chromosome"/>
</dbReference>
<dbReference type="PANTHER" id="PTHR11986:SF79">
    <property type="entry name" value="ACETYLORNITHINE AMINOTRANSFERASE, MITOCHONDRIAL"/>
    <property type="match status" value="1"/>
</dbReference>
<protein>
    <recommendedName>
        <fullName evidence="7">Putative [LysW]-aminoadipate semialdehyde/glutamate semialdehyde transaminase</fullName>
        <ecNumber evidence="7">2.6.1.118</ecNumber>
        <ecNumber evidence="7">2.6.1.124</ecNumber>
    </recommendedName>
</protein>
<dbReference type="GO" id="GO:0042450">
    <property type="term" value="P:L-arginine biosynthetic process via ornithine"/>
    <property type="evidence" value="ECO:0007669"/>
    <property type="project" value="UniProtKB-UniRule"/>
</dbReference>
<dbReference type="GeneID" id="17111033"/>
<dbReference type="InterPro" id="IPR015421">
    <property type="entry name" value="PyrdxlP-dep_Trfase_major"/>
</dbReference>
<dbReference type="Gene3D" id="3.90.1150.10">
    <property type="entry name" value="Aspartate Aminotransferase, domain 1"/>
    <property type="match status" value="1"/>
</dbReference>
<evidence type="ECO:0000313" key="9">
    <source>
        <dbReference type="Proteomes" id="UP000016887"/>
    </source>
</evidence>
<comment type="subcellular location">
    <subcellularLocation>
        <location evidence="7">Cytoplasm</location>
    </subcellularLocation>
</comment>
<feature type="binding site" evidence="7">
    <location>
        <begin position="208"/>
        <end position="211"/>
    </location>
    <ligand>
        <name>pyridoxal 5'-phosphate</name>
        <dbReference type="ChEBI" id="CHEBI:597326"/>
    </ligand>
</feature>
<dbReference type="Gene3D" id="3.40.640.10">
    <property type="entry name" value="Type I PLP-dependent aspartate aminotransferase-like (Major domain)"/>
    <property type="match status" value="1"/>
</dbReference>
<feature type="binding site" evidence="7">
    <location>
        <position position="265"/>
    </location>
    <ligand>
        <name>substrate</name>
    </ligand>
</feature>
<dbReference type="SUPFAM" id="SSF53383">
    <property type="entry name" value="PLP-dependent transferases"/>
    <property type="match status" value="1"/>
</dbReference>
<evidence type="ECO:0000256" key="2">
    <source>
        <dbReference type="ARBA" id="ARBA00022576"/>
    </source>
</evidence>
<dbReference type="FunFam" id="3.40.640.10:FF:000004">
    <property type="entry name" value="Acetylornithine aminotransferase"/>
    <property type="match status" value="1"/>
</dbReference>
<dbReference type="GO" id="GO:0005737">
    <property type="term" value="C:cytoplasm"/>
    <property type="evidence" value="ECO:0007669"/>
    <property type="project" value="UniProtKB-SubCell"/>
</dbReference>
<dbReference type="UniPathway" id="UPA00068"/>
<dbReference type="RefSeq" id="WP_022541666.1">
    <property type="nucleotide sequence ID" value="NC_022521.1"/>
</dbReference>
<dbReference type="PIRSF" id="PIRSF000521">
    <property type="entry name" value="Transaminase_4ab_Lys_Orn"/>
    <property type="match status" value="1"/>
</dbReference>
<keyword evidence="7" id="KW-0055">Arginine biosynthesis</keyword>
<dbReference type="CDD" id="cd00610">
    <property type="entry name" value="OAT_like"/>
    <property type="match status" value="1"/>
</dbReference>
<dbReference type="Pfam" id="PF00202">
    <property type="entry name" value="Aminotran_3"/>
    <property type="match status" value="1"/>
</dbReference>
<dbReference type="GO" id="GO:0019878">
    <property type="term" value="P:lysine biosynthetic process via aminoadipic acid"/>
    <property type="evidence" value="ECO:0007669"/>
    <property type="project" value="UniProtKB-UniRule"/>
</dbReference>
<accession>U3TEK3</accession>
<evidence type="ECO:0000256" key="4">
    <source>
        <dbReference type="ARBA" id="ARBA00022679"/>
    </source>
</evidence>
<gene>
    <name evidence="7 8" type="primary">lysJ</name>
    <name evidence="8" type="ORF">ACAM_0924</name>
</gene>
<keyword evidence="6 7" id="KW-0457">Lysine biosynthesis</keyword>
<dbReference type="PROSITE" id="PS00600">
    <property type="entry name" value="AA_TRANSFER_CLASS_3"/>
    <property type="match status" value="1"/>
</dbReference>
<sequence length="385" mass="40974">MLKLVRFYGYRGLRIVKGSMQYVWDDTGRRFIDCHAGHGAAFLGHSNPTIVEAVASQARELIAASSSFSTPSLEEALAEFSRVAPPWAEEIVFLNTGSEAVEAALKAAWLATGRRGVVALKNSFHGRTLASLSVTWNPRYRSGAPVLDATFISPTIDPGDVDKRVPRDTAAIIIEPIQGEGGLTRVSPELAKALKEAADRVGALLIFDEIQTGFGRTGRTWAHLELGVEPDIMTAGKSIAGGLPASAVVSRDGVLKSLAGGRHGSTHAANPLSMAAVAAASRLLRGEGVPDKARRAGALLAQLLQERLGGLRPVRDIRGEGLMLGVELRFDPGPVLRCLQESQSVLALKAGATVVRLLPPYAISRRDVEMVAYGLEQCICREAGC</sequence>
<reference evidence="8 9" key="1">
    <citation type="journal article" date="2013" name="Appl. Environ. Microbiol.">
        <title>Variation of the Virus-Related Elements within Syntenic Genomes of the Hyperthermophilic Archaeon Aeropyrum.</title>
        <authorList>
            <person name="Daifuku T."/>
            <person name="Yoshida T."/>
            <person name="Kitamura T."/>
            <person name="Kawaichi S."/>
            <person name="Inoue T."/>
            <person name="Nomura K."/>
            <person name="Yoshida Y."/>
            <person name="Kuno S."/>
            <person name="Sako Y."/>
        </authorList>
    </citation>
    <scope>NUCLEOTIDE SEQUENCE [LARGE SCALE GENOMIC DNA]</scope>
    <source>
        <strain evidence="8 9">SY1</strain>
    </source>
</reference>
<comment type="similarity">
    <text evidence="7">Belongs to the class-III pyridoxal-phosphate-dependent aminotransferase family. LysJ subfamily.</text>
</comment>
<dbReference type="EC" id="2.6.1.124" evidence="7"/>
<dbReference type="eggNOG" id="arCOG00914">
    <property type="taxonomic scope" value="Archaea"/>
</dbReference>
<keyword evidence="2 7" id="KW-0032">Aminotransferase</keyword>
<dbReference type="GO" id="GO:0008483">
    <property type="term" value="F:transaminase activity"/>
    <property type="evidence" value="ECO:0007669"/>
    <property type="project" value="UniProtKB-UniRule"/>
</dbReference>
<dbReference type="PANTHER" id="PTHR11986">
    <property type="entry name" value="AMINOTRANSFERASE CLASS III"/>
    <property type="match status" value="1"/>
</dbReference>